<protein>
    <submittedName>
        <fullName evidence="1">Uncharacterized protein</fullName>
    </submittedName>
</protein>
<accession>A0ABQ9I699</accession>
<proteinExistence type="predicted"/>
<evidence type="ECO:0000313" key="2">
    <source>
        <dbReference type="Proteomes" id="UP001159363"/>
    </source>
</evidence>
<dbReference type="EMBL" id="JARBHB010000002">
    <property type="protein sequence ID" value="KAJ8892168.1"/>
    <property type="molecule type" value="Genomic_DNA"/>
</dbReference>
<organism evidence="1 2">
    <name type="scientific">Dryococelus australis</name>
    <dbReference type="NCBI Taxonomy" id="614101"/>
    <lineage>
        <taxon>Eukaryota</taxon>
        <taxon>Metazoa</taxon>
        <taxon>Ecdysozoa</taxon>
        <taxon>Arthropoda</taxon>
        <taxon>Hexapoda</taxon>
        <taxon>Insecta</taxon>
        <taxon>Pterygota</taxon>
        <taxon>Neoptera</taxon>
        <taxon>Polyneoptera</taxon>
        <taxon>Phasmatodea</taxon>
        <taxon>Verophasmatodea</taxon>
        <taxon>Anareolatae</taxon>
        <taxon>Phasmatidae</taxon>
        <taxon>Eurycanthinae</taxon>
        <taxon>Dryococelus</taxon>
    </lineage>
</organism>
<name>A0ABQ9I699_9NEOP</name>
<keyword evidence="2" id="KW-1185">Reference proteome</keyword>
<dbReference type="Proteomes" id="UP001159363">
    <property type="component" value="Chromosome 2"/>
</dbReference>
<sequence>MSHFQLWKIKESRHPMPSQKYFSGNTIPKLYEELYEYHEVPVQLQTFGHILEMTTISLTVHFIGKNFDFRHISLDVLPFP</sequence>
<comment type="caution">
    <text evidence="1">The sequence shown here is derived from an EMBL/GenBank/DDBJ whole genome shotgun (WGS) entry which is preliminary data.</text>
</comment>
<reference evidence="1 2" key="1">
    <citation type="submission" date="2023-02" db="EMBL/GenBank/DDBJ databases">
        <title>LHISI_Scaffold_Assembly.</title>
        <authorList>
            <person name="Stuart O.P."/>
            <person name="Cleave R."/>
            <person name="Magrath M.J.L."/>
            <person name="Mikheyev A.S."/>
        </authorList>
    </citation>
    <scope>NUCLEOTIDE SEQUENCE [LARGE SCALE GENOMIC DNA]</scope>
    <source>
        <strain evidence="1">Daus_M_001</strain>
        <tissue evidence="1">Leg muscle</tissue>
    </source>
</reference>
<evidence type="ECO:0000313" key="1">
    <source>
        <dbReference type="EMBL" id="KAJ8892168.1"/>
    </source>
</evidence>
<gene>
    <name evidence="1" type="ORF">PR048_004748</name>
</gene>